<dbReference type="EMBL" id="VIVR01000001">
    <property type="protein sequence ID" value="TWE17561.1"/>
    <property type="molecule type" value="Genomic_DNA"/>
</dbReference>
<gene>
    <name evidence="4" type="ORF">FB465_2595</name>
</gene>
<feature type="compositionally biased region" description="Pro residues" evidence="2">
    <location>
        <begin position="244"/>
        <end position="253"/>
    </location>
</feature>
<name>A0A561EPM7_9ACTN</name>
<proteinExistence type="inferred from homology"/>
<reference evidence="4 5" key="1">
    <citation type="submission" date="2019-06" db="EMBL/GenBank/DDBJ databases">
        <title>Sequencing the genomes of 1000 actinobacteria strains.</title>
        <authorList>
            <person name="Klenk H.-P."/>
        </authorList>
    </citation>
    <scope>NUCLEOTIDE SEQUENCE [LARGE SCALE GENOMIC DNA]</scope>
    <source>
        <strain evidence="4 5">DSM 41649</strain>
    </source>
</reference>
<comment type="caution">
    <text evidence="4">The sequence shown here is derived from an EMBL/GenBank/DDBJ whole genome shotgun (WGS) entry which is preliminary data.</text>
</comment>
<dbReference type="PRINTS" id="PR01217">
    <property type="entry name" value="PRICHEXTENSN"/>
</dbReference>
<evidence type="ECO:0000256" key="2">
    <source>
        <dbReference type="SAM" id="MobiDB-lite"/>
    </source>
</evidence>
<protein>
    <submittedName>
        <fullName evidence="4">PPE family protein</fullName>
    </submittedName>
</protein>
<dbReference type="OrthoDB" id="3872984at2"/>
<feature type="region of interest" description="Disordered" evidence="2">
    <location>
        <begin position="326"/>
        <end position="491"/>
    </location>
</feature>
<dbReference type="InterPro" id="IPR000030">
    <property type="entry name" value="PPE_dom"/>
</dbReference>
<dbReference type="AlphaFoldDB" id="A0A561EPM7"/>
<feature type="compositionally biased region" description="Gly residues" evidence="2">
    <location>
        <begin position="186"/>
        <end position="195"/>
    </location>
</feature>
<feature type="compositionally biased region" description="Gly residues" evidence="2">
    <location>
        <begin position="326"/>
        <end position="339"/>
    </location>
</feature>
<comment type="similarity">
    <text evidence="1">Belongs to the mycobacterial PPE family.</text>
</comment>
<dbReference type="InterPro" id="IPR038332">
    <property type="entry name" value="PPE_sf"/>
</dbReference>
<feature type="compositionally biased region" description="Gly residues" evidence="2">
    <location>
        <begin position="346"/>
        <end position="424"/>
    </location>
</feature>
<sequence>MTAKSNFEHENLIPLKRMVEHSNPGRLHEVSDHWKSVEAELRSAAEELQKAVQHASEHWEGTAAQGFTTRAGQIQTSIANTADHAANTSTAMKFAGDALQQTKDTMAKVRVPSSFESGAKWVSDLGDRSDAQFKADLASGMDRFAAVNKNRDELSATEISHQYAIGIMEHLAPQYSQAATYMTPPEGGGIDGGAGYPPKPENPTPQQITPQPTPQPHYPESPNTPPSNQPGHIDPRTPTGPGHPSIPTPPTGQPPINTHPVPLPDPRTGIDSLPPSPVINPPGTGQVPGGGPGLGGGGGGLGGPGIGGGGGGGGLGGGGFPGGLGGGLGGLGGGRGGSTGSTSRPGGAGSTSGGGAGAGGRGAGSGAAGTGAAGQGRGGAPGMGGMHAPSGGAGGGKGAGGKGGSGLVRRGGGTVGGARAGGASGRAFTEGGSGLGKGRGQNGAPGAGGAHGMGGAAGNKKKGKNGNRPDYLVEDEDTWRTGGSANPPVIE</sequence>
<dbReference type="Proteomes" id="UP000318416">
    <property type="component" value="Unassembled WGS sequence"/>
</dbReference>
<dbReference type="Pfam" id="PF00823">
    <property type="entry name" value="PPE"/>
    <property type="match status" value="1"/>
</dbReference>
<organism evidence="4 5">
    <name type="scientific">Kitasatospora atroaurantiaca</name>
    <dbReference type="NCBI Taxonomy" id="285545"/>
    <lineage>
        <taxon>Bacteria</taxon>
        <taxon>Bacillati</taxon>
        <taxon>Actinomycetota</taxon>
        <taxon>Actinomycetes</taxon>
        <taxon>Kitasatosporales</taxon>
        <taxon>Streptomycetaceae</taxon>
        <taxon>Kitasatospora</taxon>
    </lineage>
</organism>
<evidence type="ECO:0000256" key="1">
    <source>
        <dbReference type="ARBA" id="ARBA00010652"/>
    </source>
</evidence>
<feature type="region of interest" description="Disordered" evidence="2">
    <location>
        <begin position="180"/>
        <end position="305"/>
    </location>
</feature>
<feature type="domain" description="PPE" evidence="3">
    <location>
        <begin position="17"/>
        <end position="107"/>
    </location>
</feature>
<feature type="compositionally biased region" description="Gly residues" evidence="2">
    <location>
        <begin position="431"/>
        <end position="457"/>
    </location>
</feature>
<accession>A0A561EPM7</accession>
<dbReference type="RefSeq" id="WP_145790370.1">
    <property type="nucleotide sequence ID" value="NZ_BAAABR010000021.1"/>
</dbReference>
<feature type="compositionally biased region" description="Gly residues" evidence="2">
    <location>
        <begin position="286"/>
        <end position="305"/>
    </location>
</feature>
<evidence type="ECO:0000313" key="5">
    <source>
        <dbReference type="Proteomes" id="UP000318416"/>
    </source>
</evidence>
<dbReference type="InterPro" id="IPR036689">
    <property type="entry name" value="ESAT-6-like_sf"/>
</dbReference>
<evidence type="ECO:0000313" key="4">
    <source>
        <dbReference type="EMBL" id="TWE17561.1"/>
    </source>
</evidence>
<dbReference type="Gene3D" id="1.20.1260.20">
    <property type="entry name" value="PPE superfamily"/>
    <property type="match status" value="1"/>
</dbReference>
<keyword evidence="5" id="KW-1185">Reference proteome</keyword>
<feature type="compositionally biased region" description="Pro residues" evidence="2">
    <location>
        <begin position="211"/>
        <end position="228"/>
    </location>
</feature>
<evidence type="ECO:0000259" key="3">
    <source>
        <dbReference type="Pfam" id="PF00823"/>
    </source>
</evidence>
<dbReference type="SUPFAM" id="SSF140453">
    <property type="entry name" value="EsxAB dimer-like"/>
    <property type="match status" value="1"/>
</dbReference>